<feature type="domain" description="CENP-V/GFA" evidence="4">
    <location>
        <begin position="12"/>
        <end position="128"/>
    </location>
</feature>
<dbReference type="EMBL" id="WJBU01000009">
    <property type="protein sequence ID" value="MRD47536.1"/>
    <property type="molecule type" value="Genomic_DNA"/>
</dbReference>
<comment type="similarity">
    <text evidence="1">Belongs to the Gfa family.</text>
</comment>
<name>A0A844B7Y3_9BURK</name>
<accession>A0A844B7Y3</accession>
<dbReference type="InterPro" id="IPR006913">
    <property type="entry name" value="CENP-V/GFA"/>
</dbReference>
<dbReference type="GO" id="GO:0016846">
    <property type="term" value="F:carbon-sulfur lyase activity"/>
    <property type="evidence" value="ECO:0007669"/>
    <property type="project" value="InterPro"/>
</dbReference>
<evidence type="ECO:0000256" key="3">
    <source>
        <dbReference type="ARBA" id="ARBA00022833"/>
    </source>
</evidence>
<keyword evidence="6" id="KW-1185">Reference proteome</keyword>
<evidence type="ECO:0000256" key="1">
    <source>
        <dbReference type="ARBA" id="ARBA00005495"/>
    </source>
</evidence>
<dbReference type="InterPro" id="IPR052355">
    <property type="entry name" value="CENP-V-like"/>
</dbReference>
<evidence type="ECO:0000259" key="4">
    <source>
        <dbReference type="PROSITE" id="PS51891"/>
    </source>
</evidence>
<dbReference type="Gene3D" id="2.170.150.70">
    <property type="match status" value="1"/>
</dbReference>
<dbReference type="InterPro" id="IPR011057">
    <property type="entry name" value="Mss4-like_sf"/>
</dbReference>
<evidence type="ECO:0000313" key="5">
    <source>
        <dbReference type="EMBL" id="MRD47536.1"/>
    </source>
</evidence>
<keyword evidence="2" id="KW-0479">Metal-binding</keyword>
<dbReference type="SUPFAM" id="SSF51316">
    <property type="entry name" value="Mss4-like"/>
    <property type="match status" value="1"/>
</dbReference>
<comment type="caution">
    <text evidence="5">The sequence shown here is derived from an EMBL/GenBank/DDBJ whole genome shotgun (WGS) entry which is preliminary data.</text>
</comment>
<dbReference type="Pfam" id="PF04828">
    <property type="entry name" value="GFA"/>
    <property type="match status" value="1"/>
</dbReference>
<dbReference type="GO" id="GO:0046872">
    <property type="term" value="F:metal ion binding"/>
    <property type="evidence" value="ECO:0007669"/>
    <property type="project" value="UniProtKB-KW"/>
</dbReference>
<reference evidence="5 6" key="1">
    <citation type="submission" date="2019-11" db="EMBL/GenBank/DDBJ databases">
        <title>Caenimonas koreensis gen. nov., sp. nov., isolated from activated sludge.</title>
        <authorList>
            <person name="Seung H.R."/>
        </authorList>
    </citation>
    <scope>NUCLEOTIDE SEQUENCE [LARGE SCALE GENOMIC DNA]</scope>
    <source>
        <strain evidence="5 6">EMB320</strain>
    </source>
</reference>
<dbReference type="Proteomes" id="UP000487350">
    <property type="component" value="Unassembled WGS sequence"/>
</dbReference>
<organism evidence="5 6">
    <name type="scientific">Caenimonas koreensis DSM 17982</name>
    <dbReference type="NCBI Taxonomy" id="1121255"/>
    <lineage>
        <taxon>Bacteria</taxon>
        <taxon>Pseudomonadati</taxon>
        <taxon>Pseudomonadota</taxon>
        <taxon>Betaproteobacteria</taxon>
        <taxon>Burkholderiales</taxon>
        <taxon>Comamonadaceae</taxon>
        <taxon>Caenimonas</taxon>
    </lineage>
</organism>
<dbReference type="PANTHER" id="PTHR28620:SF1">
    <property type="entry name" value="CENP-V_GFA DOMAIN-CONTAINING PROTEIN"/>
    <property type="match status" value="1"/>
</dbReference>
<dbReference type="AlphaFoldDB" id="A0A844B7Y3"/>
<keyword evidence="3" id="KW-0862">Zinc</keyword>
<dbReference type="PROSITE" id="PS51891">
    <property type="entry name" value="CENP_V_GFA"/>
    <property type="match status" value="1"/>
</dbReference>
<protein>
    <submittedName>
        <fullName evidence="5">GFA family protein</fullName>
    </submittedName>
</protein>
<gene>
    <name evidence="5" type="ORF">GHT07_09620</name>
</gene>
<evidence type="ECO:0000256" key="2">
    <source>
        <dbReference type="ARBA" id="ARBA00022723"/>
    </source>
</evidence>
<dbReference type="OrthoDB" id="327703at2"/>
<evidence type="ECO:0000313" key="6">
    <source>
        <dbReference type="Proteomes" id="UP000487350"/>
    </source>
</evidence>
<sequence length="131" mass="14625">MPNYTSARNPFFGGKVTCHCGAVRLTLPSAPEKATSCNCSMCRRTGAIFGYYEFGTVSVQGHPENTEEYIWGDRTLKNIRCKTCGNVTHWEPLDAEAGARHGVNLRNFDPKLLECAVVRRFDGADTWTFLD</sequence>
<dbReference type="PANTHER" id="PTHR28620">
    <property type="entry name" value="CENTROMERE PROTEIN V"/>
    <property type="match status" value="1"/>
</dbReference>
<proteinExistence type="inferred from homology"/>